<evidence type="ECO:0000313" key="2">
    <source>
        <dbReference type="EMBL" id="CEG31492.1"/>
    </source>
</evidence>
<sequence>MNDEKRVSQELSTQIDLLTENETKIKAQQQQDQQSFKKVIQELKNEATALSKDNQQLKDELQTAESEYLALQLEVEQISVTNQTHQNTVIQIEKENNELIGKNNQLKSNQEKERIQFQESLEQINDAKNELKSTTLELEQELKDEKRVSQALFIQIDLLTENEKKMKARHQQDQHFKEETIKNLNSKINSLKGGNEALREKIKRERATHFQPSIEHTTDSLQSSDKVGGFDAFVQLEQQIHGMLKQSFEYEEKLDSRILIINELENKLQELTKEIDEIQSNLAVQETPSENPVKES</sequence>
<proteinExistence type="predicted"/>
<dbReference type="EMBL" id="CCXW01000001">
    <property type="protein sequence ID" value="CEG31492.1"/>
    <property type="molecule type" value="Genomic_DNA"/>
</dbReference>
<protein>
    <submittedName>
        <fullName evidence="2">Chromosome partition protein Smc</fullName>
    </submittedName>
</protein>
<keyword evidence="3" id="KW-1185">Reference proteome</keyword>
<name>A0AAN2PF88_9BACI</name>
<accession>A0AAN2PF88</accession>
<dbReference type="Proteomes" id="UP000182110">
    <property type="component" value="Unassembled WGS sequence"/>
</dbReference>
<dbReference type="RefSeq" id="WP_072272636.1">
    <property type="nucleotide sequence ID" value="NZ_CCXW01000001.1"/>
</dbReference>
<reference evidence="2 3" key="1">
    <citation type="journal article" date="2014" name="Genome Announc.">
        <title>Genome Sequence of Bacillus simplex Strain P558, Isolated from a Human Fecal Sample.</title>
        <authorList>
            <person name="Croce O."/>
            <person name="Hugon P."/>
            <person name="Lagier J.C."/>
            <person name="Bibi F."/>
            <person name="Robert C."/>
            <person name="Azhar E.I."/>
            <person name="Raoult D."/>
            <person name="Fournier P.E."/>
        </authorList>
    </citation>
    <scope>NUCLEOTIDE SEQUENCE [LARGE SCALE GENOMIC DNA]</scope>
    <source>
        <strain evidence="2 3">P558</strain>
    </source>
</reference>
<evidence type="ECO:0000313" key="3">
    <source>
        <dbReference type="Proteomes" id="UP000182110"/>
    </source>
</evidence>
<feature type="coiled-coil region" evidence="1">
    <location>
        <begin position="254"/>
        <end position="281"/>
    </location>
</feature>
<gene>
    <name evidence="2" type="primary">smc_2</name>
    <name evidence="2" type="ORF">BN1180_01636</name>
</gene>
<comment type="caution">
    <text evidence="2">The sequence shown here is derived from an EMBL/GenBank/DDBJ whole genome shotgun (WGS) entry which is preliminary data.</text>
</comment>
<organism evidence="2 3">
    <name type="scientific">Peribacillus simplex</name>
    <dbReference type="NCBI Taxonomy" id="1478"/>
    <lineage>
        <taxon>Bacteria</taxon>
        <taxon>Bacillati</taxon>
        <taxon>Bacillota</taxon>
        <taxon>Bacilli</taxon>
        <taxon>Bacillales</taxon>
        <taxon>Bacillaceae</taxon>
        <taxon>Peribacillus</taxon>
    </lineage>
</organism>
<feature type="coiled-coil region" evidence="1">
    <location>
        <begin position="181"/>
        <end position="208"/>
    </location>
</feature>
<dbReference type="AlphaFoldDB" id="A0AAN2PF88"/>
<evidence type="ECO:0000256" key="1">
    <source>
        <dbReference type="SAM" id="Coils"/>
    </source>
</evidence>
<feature type="coiled-coil region" evidence="1">
    <location>
        <begin position="1"/>
        <end position="148"/>
    </location>
</feature>
<keyword evidence="1" id="KW-0175">Coiled coil</keyword>